<gene>
    <name evidence="2" type="ORF">GCM10011328_27910</name>
</gene>
<dbReference type="EMBL" id="BMFZ01000007">
    <property type="protein sequence ID" value="GGA50888.1"/>
    <property type="molecule type" value="Genomic_DNA"/>
</dbReference>
<keyword evidence="3" id="KW-1185">Reference proteome</keyword>
<dbReference type="Gene3D" id="3.40.50.150">
    <property type="entry name" value="Vaccinia Virus protein VP39"/>
    <property type="match status" value="1"/>
</dbReference>
<reference evidence="3" key="1">
    <citation type="journal article" date="2019" name="Int. J. Syst. Evol. Microbiol.">
        <title>The Global Catalogue of Microorganisms (GCM) 10K type strain sequencing project: providing services to taxonomists for standard genome sequencing and annotation.</title>
        <authorList>
            <consortium name="The Broad Institute Genomics Platform"/>
            <consortium name="The Broad Institute Genome Sequencing Center for Infectious Disease"/>
            <person name="Wu L."/>
            <person name="Ma J."/>
        </authorList>
    </citation>
    <scope>NUCLEOTIDE SEQUENCE [LARGE SCALE GENOMIC DNA]</scope>
    <source>
        <strain evidence="3">CGMCC 1.12806</strain>
    </source>
</reference>
<dbReference type="PANTHER" id="PTHR43317">
    <property type="entry name" value="THERMOSPERMINE SYNTHASE ACAULIS5"/>
    <property type="match status" value="1"/>
</dbReference>
<name>A0ABQ1GVK1_9GAMM</name>
<comment type="caution">
    <text evidence="2">The sequence shown here is derived from an EMBL/GenBank/DDBJ whole genome shotgun (WGS) entry which is preliminary data.</text>
</comment>
<evidence type="ECO:0000256" key="1">
    <source>
        <dbReference type="ARBA" id="ARBA00023115"/>
    </source>
</evidence>
<dbReference type="RefSeq" id="WP_188474155.1">
    <property type="nucleotide sequence ID" value="NZ_BMFZ01000007.1"/>
</dbReference>
<evidence type="ECO:0000313" key="3">
    <source>
        <dbReference type="Proteomes" id="UP000627464"/>
    </source>
</evidence>
<dbReference type="InterPro" id="IPR029063">
    <property type="entry name" value="SAM-dependent_MTases_sf"/>
</dbReference>
<protein>
    <submittedName>
        <fullName evidence="2">Spermidine synthase</fullName>
    </submittedName>
</protein>
<dbReference type="SUPFAM" id="SSF53335">
    <property type="entry name" value="S-adenosyl-L-methionine-dependent methyltransferases"/>
    <property type="match status" value="1"/>
</dbReference>
<dbReference type="Proteomes" id="UP000627464">
    <property type="component" value="Unassembled WGS sequence"/>
</dbReference>
<keyword evidence="1" id="KW-0620">Polyamine biosynthesis</keyword>
<evidence type="ECO:0000313" key="2">
    <source>
        <dbReference type="EMBL" id="GGA50888.1"/>
    </source>
</evidence>
<dbReference type="PANTHER" id="PTHR43317:SF1">
    <property type="entry name" value="THERMOSPERMINE SYNTHASE ACAULIS5"/>
    <property type="match status" value="1"/>
</dbReference>
<dbReference type="Pfam" id="PF01564">
    <property type="entry name" value="Spermine_synth"/>
    <property type="match status" value="1"/>
</dbReference>
<proteinExistence type="predicted"/>
<organism evidence="2 3">
    <name type="scientific">Hafnia psychrotolerans</name>
    <dbReference type="NCBI Taxonomy" id="1477018"/>
    <lineage>
        <taxon>Bacteria</taxon>
        <taxon>Pseudomonadati</taxon>
        <taxon>Pseudomonadota</taxon>
        <taxon>Gammaproteobacteria</taxon>
        <taxon>Enterobacterales</taxon>
        <taxon>Hafniaceae</taxon>
        <taxon>Hafnia</taxon>
    </lineage>
</organism>
<accession>A0ABQ1GVK1</accession>
<sequence length="262" mass="29520">MVTIDAFLNKITLLTSGNTIAKESDEYGNIIVTDSTKYRVLRFDGINEQSKMLKSDTCLPIHNYIKAMLMATAFTSSNTALVLGLGGGSLVRSLYALDSQLTLDVVELRSRVLSIAREYFSLPSSDKITYYINDAGDYLNNLSLPRYDLIFSDLYSAFTMDPLQGTERFLRLCLNKMHDHGWLVMNYHEVPKVGSSLYDALHRVFDEVLYCIVPSGNVVIYAAKKPHDSSLDEKKSQANQLLLQLGSNVDYLSRKINFLRCL</sequence>